<dbReference type="Proteomes" id="UP000007875">
    <property type="component" value="Unassembled WGS sequence"/>
</dbReference>
<evidence type="ECO:0000256" key="1">
    <source>
        <dbReference type="ARBA" id="ARBA00004114"/>
    </source>
</evidence>
<evidence type="ECO:0000313" key="6">
    <source>
        <dbReference type="Ensembl" id="ENSCSAVP00000018846.1"/>
    </source>
</evidence>
<evidence type="ECO:0000313" key="7">
    <source>
        <dbReference type="Proteomes" id="UP000007875"/>
    </source>
</evidence>
<dbReference type="Ensembl" id="ENSCSAVT00000019052.1">
    <property type="protein sequence ID" value="ENSCSAVP00000018846.1"/>
    <property type="gene ID" value="ENSCSAVG00000011073.1"/>
</dbReference>
<evidence type="ECO:0000256" key="3">
    <source>
        <dbReference type="ARBA" id="ARBA00023212"/>
    </source>
</evidence>
<dbReference type="HOGENOM" id="CLU_3124480_0_0_1"/>
<evidence type="ECO:0000256" key="4">
    <source>
        <dbReference type="ARBA" id="ARBA00029452"/>
    </source>
</evidence>
<dbReference type="GeneTree" id="ENSGT00660000097348"/>
<organism evidence="6 7">
    <name type="scientific">Ciona savignyi</name>
    <name type="common">Pacific transparent sea squirt</name>
    <dbReference type="NCBI Taxonomy" id="51511"/>
    <lineage>
        <taxon>Eukaryota</taxon>
        <taxon>Metazoa</taxon>
        <taxon>Chordata</taxon>
        <taxon>Tunicata</taxon>
        <taxon>Ascidiacea</taxon>
        <taxon>Phlebobranchia</taxon>
        <taxon>Cionidae</taxon>
        <taxon>Ciona</taxon>
    </lineage>
</organism>
<proteinExistence type="inferred from homology"/>
<feature type="domain" description="Protein phosphatase 1 regulatory subunit 35 C-terminal" evidence="5">
    <location>
        <begin position="1"/>
        <end position="42"/>
    </location>
</feature>
<comment type="similarity">
    <text evidence="4">Belongs to the PPP1R35 family.</text>
</comment>
<comment type="subcellular location">
    <subcellularLocation>
        <location evidence="1">Cytoplasm</location>
        <location evidence="1">Cytoskeleton</location>
        <location evidence="1">Microtubule organizing center</location>
        <location evidence="1">Centrosome</location>
        <location evidence="1">Centriole</location>
    </subcellularLocation>
</comment>
<reference evidence="6" key="3">
    <citation type="submission" date="2025-09" db="UniProtKB">
        <authorList>
            <consortium name="Ensembl"/>
        </authorList>
    </citation>
    <scope>IDENTIFICATION</scope>
</reference>
<dbReference type="InterPro" id="IPR029135">
    <property type="entry name" value="PPP1R35_C"/>
</dbReference>
<reference evidence="6" key="2">
    <citation type="submission" date="2025-08" db="UniProtKB">
        <authorList>
            <consortium name="Ensembl"/>
        </authorList>
    </citation>
    <scope>IDENTIFICATION</scope>
</reference>
<sequence length="50" mass="5683">MDLFPRDLVQEKLVLDSKCYSLPELSTVTTPLDSVMSLYEHSLCWGLHNG</sequence>
<protein>
    <recommendedName>
        <fullName evidence="5">Protein phosphatase 1 regulatory subunit 35 C-terminal domain-containing protein</fullName>
    </recommendedName>
</protein>
<evidence type="ECO:0000259" key="5">
    <source>
        <dbReference type="Pfam" id="PF15503"/>
    </source>
</evidence>
<keyword evidence="3" id="KW-0206">Cytoskeleton</keyword>
<keyword evidence="2" id="KW-0963">Cytoplasm</keyword>
<dbReference type="InParanoid" id="H2ZMN0"/>
<reference evidence="7" key="1">
    <citation type="submission" date="2003-08" db="EMBL/GenBank/DDBJ databases">
        <authorList>
            <person name="Birren B."/>
            <person name="Nusbaum C."/>
            <person name="Abebe A."/>
            <person name="Abouelleil A."/>
            <person name="Adekoya E."/>
            <person name="Ait-zahra M."/>
            <person name="Allen N."/>
            <person name="Allen T."/>
            <person name="An P."/>
            <person name="Anderson M."/>
            <person name="Anderson S."/>
            <person name="Arachchi H."/>
            <person name="Armbruster J."/>
            <person name="Bachantsang P."/>
            <person name="Baldwin J."/>
            <person name="Barry A."/>
            <person name="Bayul T."/>
            <person name="Blitshsteyn B."/>
            <person name="Bloom T."/>
            <person name="Blye J."/>
            <person name="Boguslavskiy L."/>
            <person name="Borowsky M."/>
            <person name="Boukhgalter B."/>
            <person name="Brunache A."/>
            <person name="Butler J."/>
            <person name="Calixte N."/>
            <person name="Calvo S."/>
            <person name="Camarata J."/>
            <person name="Campo K."/>
            <person name="Chang J."/>
            <person name="Cheshatsang Y."/>
            <person name="Citroen M."/>
            <person name="Collymore A."/>
            <person name="Considine T."/>
            <person name="Cook A."/>
            <person name="Cooke P."/>
            <person name="Corum B."/>
            <person name="Cuomo C."/>
            <person name="David R."/>
            <person name="Dawoe T."/>
            <person name="Degray S."/>
            <person name="Dodge S."/>
            <person name="Dooley K."/>
            <person name="Dorje P."/>
            <person name="Dorjee K."/>
            <person name="Dorris L."/>
            <person name="Duffey N."/>
            <person name="Dupes A."/>
            <person name="Elkins T."/>
            <person name="Engels R."/>
            <person name="Erickson J."/>
            <person name="Farina A."/>
            <person name="Faro S."/>
            <person name="Ferreira P."/>
            <person name="Fischer H."/>
            <person name="Fitzgerald M."/>
            <person name="Foley K."/>
            <person name="Gage D."/>
            <person name="Galagan J."/>
            <person name="Gearin G."/>
            <person name="Gnerre S."/>
            <person name="Gnirke A."/>
            <person name="Goyette A."/>
            <person name="Graham J."/>
            <person name="Grandbois E."/>
            <person name="Gyaltsen K."/>
            <person name="Hafez N."/>
            <person name="Hagopian D."/>
            <person name="Hagos B."/>
            <person name="Hall J."/>
            <person name="Hatcher B."/>
            <person name="Heller A."/>
            <person name="Higgins H."/>
            <person name="Honan T."/>
            <person name="Horn A."/>
            <person name="Houde N."/>
            <person name="Hughes L."/>
            <person name="Hulme W."/>
            <person name="Husby E."/>
            <person name="Iliev I."/>
            <person name="Jaffe D."/>
            <person name="Jones C."/>
            <person name="Kamal M."/>
            <person name="Kamat A."/>
            <person name="Kamvysselis M."/>
            <person name="Karlsson E."/>
            <person name="Kells C."/>
            <person name="Kieu A."/>
            <person name="Kisner P."/>
            <person name="Kodira C."/>
            <person name="Kulbokas E."/>
            <person name="Labutti K."/>
            <person name="Lama D."/>
            <person name="Landers T."/>
            <person name="Leger J."/>
            <person name="Levine S."/>
            <person name="Lewis D."/>
            <person name="Lewis T."/>
            <person name="Lindblad-toh K."/>
            <person name="Liu X."/>
            <person name="Lokyitsang T."/>
            <person name="Lokyitsang Y."/>
            <person name="Lucien O."/>
            <person name="Lui A."/>
            <person name="Ma L.J."/>
            <person name="Mabbitt R."/>
            <person name="Macdonald J."/>
            <person name="Maclean C."/>
            <person name="Major J."/>
            <person name="Manning J."/>
            <person name="Marabella R."/>
            <person name="Maru K."/>
            <person name="Matthews C."/>
            <person name="Mauceli E."/>
            <person name="Mccarthy M."/>
            <person name="Mcdonough S."/>
            <person name="Mcghee T."/>
            <person name="Meldrim J."/>
            <person name="Meneus L."/>
            <person name="Mesirov J."/>
            <person name="Mihalev A."/>
            <person name="Mihova T."/>
            <person name="Mikkelsen T."/>
            <person name="Mlenga V."/>
            <person name="Moru K."/>
            <person name="Mozes J."/>
            <person name="Mulrain L."/>
            <person name="Munson G."/>
            <person name="Naylor J."/>
            <person name="Newes C."/>
            <person name="Nguyen C."/>
            <person name="Nguyen N."/>
            <person name="Nguyen T."/>
            <person name="Nicol R."/>
            <person name="Nielsen C."/>
            <person name="Nizzari M."/>
            <person name="Norbu C."/>
            <person name="Norbu N."/>
            <person name="O'donnell P."/>
            <person name="Okoawo O."/>
            <person name="O'leary S."/>
            <person name="Omotosho B."/>
            <person name="O'neill K."/>
            <person name="Osman S."/>
            <person name="Parker S."/>
            <person name="Perrin D."/>
            <person name="Phunkhang P."/>
            <person name="Piqani B."/>
            <person name="Purcell S."/>
            <person name="Rachupka T."/>
            <person name="Ramasamy U."/>
            <person name="Rameau R."/>
            <person name="Ray V."/>
            <person name="Raymond C."/>
            <person name="Retta R."/>
            <person name="Richardson S."/>
            <person name="Rise C."/>
            <person name="Rodriguez J."/>
            <person name="Rogers J."/>
            <person name="Rogov P."/>
            <person name="Rutman M."/>
            <person name="Schupbach R."/>
            <person name="Seaman C."/>
            <person name="Settipalli S."/>
            <person name="Sharpe T."/>
            <person name="Sheridan J."/>
            <person name="Sherpa N."/>
            <person name="Shi J."/>
            <person name="Smirnov S."/>
            <person name="Smith C."/>
            <person name="Sougnez C."/>
            <person name="Spencer B."/>
            <person name="Stalker J."/>
            <person name="Stange-thomann N."/>
            <person name="Stavropoulos S."/>
            <person name="Stetson K."/>
            <person name="Stone C."/>
            <person name="Stone S."/>
            <person name="Stubbs M."/>
            <person name="Talamas J."/>
            <person name="Tchuinga P."/>
            <person name="Tenzing P."/>
            <person name="Tesfaye S."/>
            <person name="Theodore J."/>
            <person name="Thoulutsang Y."/>
            <person name="Topham K."/>
            <person name="Towey S."/>
            <person name="Tsamla T."/>
            <person name="Tsomo N."/>
            <person name="Vallee D."/>
            <person name="Vassiliev H."/>
            <person name="Venkataraman V."/>
            <person name="Vinson J."/>
            <person name="Vo A."/>
            <person name="Wade C."/>
            <person name="Wang S."/>
            <person name="Wangchuk T."/>
            <person name="Wangdi T."/>
            <person name="Whittaker C."/>
            <person name="Wilkinson J."/>
            <person name="Wu Y."/>
            <person name="Wyman D."/>
            <person name="Yadav S."/>
            <person name="Yang S."/>
            <person name="Yang X."/>
            <person name="Yeager S."/>
            <person name="Yee E."/>
            <person name="Young G."/>
            <person name="Zainoun J."/>
            <person name="Zembeck L."/>
            <person name="Zimmer A."/>
            <person name="Zody M."/>
            <person name="Lander E."/>
        </authorList>
    </citation>
    <scope>NUCLEOTIDE SEQUENCE [LARGE SCALE GENOMIC DNA]</scope>
</reference>
<keyword evidence="7" id="KW-1185">Reference proteome</keyword>
<dbReference type="Pfam" id="PF15503">
    <property type="entry name" value="PPP1R35_C"/>
    <property type="match status" value="1"/>
</dbReference>
<accession>H2ZMN0</accession>
<dbReference type="AlphaFoldDB" id="H2ZMN0"/>
<name>H2ZMN0_CIOSA</name>
<evidence type="ECO:0000256" key="2">
    <source>
        <dbReference type="ARBA" id="ARBA00022490"/>
    </source>
</evidence>
<dbReference type="GO" id="GO:0005814">
    <property type="term" value="C:centriole"/>
    <property type="evidence" value="ECO:0007669"/>
    <property type="project" value="UniProtKB-SubCell"/>
</dbReference>